<feature type="transmembrane region" description="Helical" evidence="1">
    <location>
        <begin position="110"/>
        <end position="127"/>
    </location>
</feature>
<proteinExistence type="predicted"/>
<keyword evidence="1" id="KW-1133">Transmembrane helix</keyword>
<dbReference type="Proteomes" id="UP000190286">
    <property type="component" value="Unassembled WGS sequence"/>
</dbReference>
<gene>
    <name evidence="2" type="ORF">SAMN02745178_00522</name>
</gene>
<dbReference type="AlphaFoldDB" id="A0A1T4WGH1"/>
<feature type="transmembrane region" description="Helical" evidence="1">
    <location>
        <begin position="6"/>
        <end position="25"/>
    </location>
</feature>
<evidence type="ECO:0000313" key="3">
    <source>
        <dbReference type="Proteomes" id="UP000190286"/>
    </source>
</evidence>
<keyword evidence="1" id="KW-0812">Transmembrane</keyword>
<evidence type="ECO:0000256" key="1">
    <source>
        <dbReference type="SAM" id="Phobius"/>
    </source>
</evidence>
<dbReference type="RefSeq" id="WP_078783535.1">
    <property type="nucleotide sequence ID" value="NZ_CABIYV010000003.1"/>
</dbReference>
<dbReference type="EMBL" id="FUYF01000002">
    <property type="protein sequence ID" value="SKA76058.1"/>
    <property type="molecule type" value="Genomic_DNA"/>
</dbReference>
<dbReference type="OrthoDB" id="9930989at2"/>
<organism evidence="2 3">
    <name type="scientific">Gemmiger formicilis</name>
    <dbReference type="NCBI Taxonomy" id="745368"/>
    <lineage>
        <taxon>Bacteria</taxon>
        <taxon>Bacillati</taxon>
        <taxon>Bacillota</taxon>
        <taxon>Clostridia</taxon>
        <taxon>Eubacteriales</taxon>
        <taxon>Gemmiger</taxon>
    </lineage>
</organism>
<dbReference type="GeneID" id="93337014"/>
<protein>
    <recommendedName>
        <fullName evidence="4">DUF3592 domain-containing protein</fullName>
    </recommendedName>
</protein>
<keyword evidence="3" id="KW-1185">Reference proteome</keyword>
<evidence type="ECO:0008006" key="4">
    <source>
        <dbReference type="Google" id="ProtNLM"/>
    </source>
</evidence>
<keyword evidence="1" id="KW-0472">Membrane</keyword>
<reference evidence="2 3" key="1">
    <citation type="submission" date="2017-02" db="EMBL/GenBank/DDBJ databases">
        <authorList>
            <person name="Peterson S.W."/>
        </authorList>
    </citation>
    <scope>NUCLEOTIDE SEQUENCE [LARGE SCALE GENOMIC DNA]</scope>
    <source>
        <strain evidence="2 3">ATCC 27749</strain>
    </source>
</reference>
<accession>A0A1T4WGH1</accession>
<sequence>MPTTLLIVYRVLGTVLFALAAAAIVEKYRTVRGAALLPARVLECRRASSTSNSRGAGGYRYLVELYANGRRLELETNDAFWFRHDKDKGKVLQVWYNPNARCVERKSWETEFFAAVLAVIGAALLLIR</sequence>
<name>A0A1T4WGH1_9FIRM</name>
<evidence type="ECO:0000313" key="2">
    <source>
        <dbReference type="EMBL" id="SKA76058.1"/>
    </source>
</evidence>
<dbReference type="STRING" id="745368.SAMN02745178_00522"/>